<comment type="caution">
    <text evidence="1">The sequence shown here is derived from an EMBL/GenBank/DDBJ whole genome shotgun (WGS) entry which is preliminary data.</text>
</comment>
<accession>D1W6I4</accession>
<protein>
    <submittedName>
        <fullName evidence="1">Uncharacterized protein</fullName>
    </submittedName>
</protein>
<dbReference type="EMBL" id="ADEG01000068">
    <property type="protein sequence ID" value="EFA91789.1"/>
    <property type="molecule type" value="Genomic_DNA"/>
</dbReference>
<dbReference type="Proteomes" id="UP000005283">
    <property type="component" value="Unassembled WGS sequence"/>
</dbReference>
<evidence type="ECO:0000313" key="1">
    <source>
        <dbReference type="EMBL" id="EFA91789.1"/>
    </source>
</evidence>
<sequence length="47" mass="5275">MALARYCSKTEPVCAITDTVISNNTDRNVVRLFPIISCFNQVSRTIL</sequence>
<reference evidence="1 2" key="1">
    <citation type="submission" date="2009-12" db="EMBL/GenBank/DDBJ databases">
        <title>Genome Sequence of Prevotella buccalis ATCC 35310.</title>
        <authorList>
            <person name="Durkin A.S."/>
            <person name="Madupu R."/>
            <person name="Torralba M."/>
            <person name="Methe B."/>
            <person name="Sutton G."/>
            <person name="Strausberg R.L."/>
            <person name="Nelson K.E."/>
        </authorList>
    </citation>
    <scope>NUCLEOTIDE SEQUENCE [LARGE SCALE GENOMIC DNA]</scope>
    <source>
        <strain evidence="1 2">ATCC 35310</strain>
    </source>
</reference>
<dbReference type="AlphaFoldDB" id="D1W6I4"/>
<organism evidence="1 2">
    <name type="scientific">Hoylesella buccalis ATCC 35310</name>
    <dbReference type="NCBI Taxonomy" id="679190"/>
    <lineage>
        <taxon>Bacteria</taxon>
        <taxon>Pseudomonadati</taxon>
        <taxon>Bacteroidota</taxon>
        <taxon>Bacteroidia</taxon>
        <taxon>Bacteroidales</taxon>
        <taxon>Prevotellaceae</taxon>
        <taxon>Hoylesella</taxon>
    </lineage>
</organism>
<gene>
    <name evidence="1" type="ORF">HMPREF0650_1826</name>
</gene>
<keyword evidence="2" id="KW-1185">Reference proteome</keyword>
<proteinExistence type="predicted"/>
<name>D1W6I4_9BACT</name>
<evidence type="ECO:0000313" key="2">
    <source>
        <dbReference type="Proteomes" id="UP000005283"/>
    </source>
</evidence>